<name>A0A7K3LQG2_9ACTN</name>
<proteinExistence type="inferred from homology"/>
<sequence>MKFPKIVGAVTLAAAVMMGVAACGGDSSDDVPTVPQTSSAASTSGAAGAADVTDPKVLPTVAQLNTMLDTALDPDVPNAQKTQLVQGSQKDPDIFDKLVKAREDNPGVTYKILGPVIADGPNKATVKVQIKLPDNPPTPFDAQIVYDGGRWKLASSTVCPLVTGNGIESAMCPTSSTTTKKSTSATN</sequence>
<reference evidence="6 7" key="1">
    <citation type="submission" date="2020-01" db="EMBL/GenBank/DDBJ databases">
        <title>Investigation of new actinobacteria for the biodesulphurisation of diesel fuel.</title>
        <authorList>
            <person name="Athi Narayanan S.M."/>
        </authorList>
    </citation>
    <scope>NUCLEOTIDE SEQUENCE [LARGE SCALE GENOMIC DNA]</scope>
    <source>
        <strain evidence="6 7">213E</strain>
    </source>
</reference>
<evidence type="ECO:0000313" key="6">
    <source>
        <dbReference type="EMBL" id="NDK90504.1"/>
    </source>
</evidence>
<dbReference type="EMBL" id="JAADZU010000039">
    <property type="protein sequence ID" value="NDK90504.1"/>
    <property type="molecule type" value="Genomic_DNA"/>
</dbReference>
<comment type="similarity">
    <text evidence="2">Belongs to the MTB12 family.</text>
</comment>
<feature type="signal peptide" evidence="4">
    <location>
        <begin position="1"/>
        <end position="22"/>
    </location>
</feature>
<dbReference type="Proteomes" id="UP000466307">
    <property type="component" value="Unassembled WGS sequence"/>
</dbReference>
<feature type="domain" description="Low molecular weight antigen MTB12-like C-terminal" evidence="5">
    <location>
        <begin position="58"/>
        <end position="166"/>
    </location>
</feature>
<dbReference type="PROSITE" id="PS51257">
    <property type="entry name" value="PROKAR_LIPOPROTEIN"/>
    <property type="match status" value="1"/>
</dbReference>
<keyword evidence="7" id="KW-1185">Reference proteome</keyword>
<dbReference type="Pfam" id="PF26580">
    <property type="entry name" value="Mtb12_C"/>
    <property type="match status" value="1"/>
</dbReference>
<evidence type="ECO:0000313" key="7">
    <source>
        <dbReference type="Proteomes" id="UP000466307"/>
    </source>
</evidence>
<evidence type="ECO:0000256" key="2">
    <source>
        <dbReference type="ARBA" id="ARBA00093774"/>
    </source>
</evidence>
<protein>
    <submittedName>
        <fullName evidence="6">ABC transporter substrate-binding protein</fullName>
    </submittedName>
</protein>
<feature type="chain" id="PRO_5029563625" evidence="4">
    <location>
        <begin position="23"/>
        <end position="187"/>
    </location>
</feature>
<evidence type="ECO:0000259" key="5">
    <source>
        <dbReference type="Pfam" id="PF26580"/>
    </source>
</evidence>
<evidence type="ECO:0000256" key="1">
    <source>
        <dbReference type="ARBA" id="ARBA00022729"/>
    </source>
</evidence>
<dbReference type="InterPro" id="IPR058644">
    <property type="entry name" value="Mtb12-like_C"/>
</dbReference>
<organism evidence="6 7">
    <name type="scientific">Gordonia desulfuricans</name>
    <dbReference type="NCBI Taxonomy" id="89051"/>
    <lineage>
        <taxon>Bacteria</taxon>
        <taxon>Bacillati</taxon>
        <taxon>Actinomycetota</taxon>
        <taxon>Actinomycetes</taxon>
        <taxon>Mycobacteriales</taxon>
        <taxon>Gordoniaceae</taxon>
        <taxon>Gordonia</taxon>
    </lineage>
</organism>
<feature type="region of interest" description="Disordered" evidence="3">
    <location>
        <begin position="25"/>
        <end position="51"/>
    </location>
</feature>
<gene>
    <name evidence="6" type="ORF">GYA93_13080</name>
</gene>
<dbReference type="RefSeq" id="WP_020793243.1">
    <property type="nucleotide sequence ID" value="NZ_JAADZU010000039.1"/>
</dbReference>
<keyword evidence="1 4" id="KW-0732">Signal</keyword>
<dbReference type="AlphaFoldDB" id="A0A7K3LQG2"/>
<accession>A0A7K3LQG2</accession>
<feature type="compositionally biased region" description="Low complexity" evidence="3">
    <location>
        <begin position="37"/>
        <end position="50"/>
    </location>
</feature>
<evidence type="ECO:0000256" key="3">
    <source>
        <dbReference type="SAM" id="MobiDB-lite"/>
    </source>
</evidence>
<evidence type="ECO:0000256" key="4">
    <source>
        <dbReference type="SAM" id="SignalP"/>
    </source>
</evidence>
<comment type="caution">
    <text evidence="6">The sequence shown here is derived from an EMBL/GenBank/DDBJ whole genome shotgun (WGS) entry which is preliminary data.</text>
</comment>